<accession>A0AAV1DDT0</accession>
<name>A0AAV1DDT0_OLDCO</name>
<dbReference type="EMBL" id="OX459122">
    <property type="protein sequence ID" value="CAI9104972.1"/>
    <property type="molecule type" value="Genomic_DNA"/>
</dbReference>
<gene>
    <name evidence="2" type="ORF">OLC1_LOCUS13773</name>
</gene>
<proteinExistence type="predicted"/>
<sequence length="482" mass="54790">MTGYDDPLDLEFEEPLNFPPALANKKKKVIGLDDLLADYYEEKSKVVEREAKRAKKKAKYDSDEDMDEREKEFHDQVDEIEKTMGHLSGDEDAFVWGLQVFGNQESFPPLQVDEIESCELLQCVRNDEVNSMVGLEAQKGATFLEGLLKNGWLLNLVSTRHHLESPIAAWTFYLMLYSPNEVLRRNAYDFWSGVLRLKDKAGNLRIKLNWLPNYHQLKRAIEIYGFGLDVPARLSSDVGMDATGSESPGPPQNIRYWIKYASVCFQVRETWQILSTSEAEDLTFVVITLFLDRVLSGLSICLHECLIAAVSYFKDDEWQASSQKIAENLASRLPNDVNCLRVVESISGVDARSKHLRSAVAFQFLLKCFEKKQADAEEILELLTSTNVKDKSSDFYKMYVHLSLAENWLLYDLLLKNKPVICQMWGLCLRNFSCNISSTDMRSHASKELPSNDQNGDPSPVVRSSSSVKTRLASICPFCSVD</sequence>
<evidence type="ECO:0000313" key="2">
    <source>
        <dbReference type="EMBL" id="CAI9104972.1"/>
    </source>
</evidence>
<dbReference type="AlphaFoldDB" id="A0AAV1DDT0"/>
<dbReference type="Proteomes" id="UP001161247">
    <property type="component" value="Chromosome 5"/>
</dbReference>
<feature type="region of interest" description="Disordered" evidence="1">
    <location>
        <begin position="49"/>
        <end position="69"/>
    </location>
</feature>
<protein>
    <submittedName>
        <fullName evidence="2">OLC1v1003777C1</fullName>
    </submittedName>
</protein>
<keyword evidence="3" id="KW-1185">Reference proteome</keyword>
<dbReference type="PANTHER" id="PTHR37212">
    <property type="entry name" value="ACTIN PROTEIN 2/3 COMPLEX SUBUNIT-LIKE PROTEIN"/>
    <property type="match status" value="1"/>
</dbReference>
<feature type="region of interest" description="Disordered" evidence="1">
    <location>
        <begin position="445"/>
        <end position="466"/>
    </location>
</feature>
<evidence type="ECO:0000313" key="3">
    <source>
        <dbReference type="Proteomes" id="UP001161247"/>
    </source>
</evidence>
<dbReference type="PANTHER" id="PTHR37212:SF2">
    <property type="entry name" value="ACTIN PROTEIN 2_3 COMPLEX SUBUNIT-LIKE PROTEIN"/>
    <property type="match status" value="1"/>
</dbReference>
<organism evidence="2 3">
    <name type="scientific">Oldenlandia corymbosa var. corymbosa</name>
    <dbReference type="NCBI Taxonomy" id="529605"/>
    <lineage>
        <taxon>Eukaryota</taxon>
        <taxon>Viridiplantae</taxon>
        <taxon>Streptophyta</taxon>
        <taxon>Embryophyta</taxon>
        <taxon>Tracheophyta</taxon>
        <taxon>Spermatophyta</taxon>
        <taxon>Magnoliopsida</taxon>
        <taxon>eudicotyledons</taxon>
        <taxon>Gunneridae</taxon>
        <taxon>Pentapetalae</taxon>
        <taxon>asterids</taxon>
        <taxon>lamiids</taxon>
        <taxon>Gentianales</taxon>
        <taxon>Rubiaceae</taxon>
        <taxon>Rubioideae</taxon>
        <taxon>Spermacoceae</taxon>
        <taxon>Hedyotis-Oldenlandia complex</taxon>
        <taxon>Oldenlandia</taxon>
    </lineage>
</organism>
<reference evidence="2" key="1">
    <citation type="submission" date="2023-03" db="EMBL/GenBank/DDBJ databases">
        <authorList>
            <person name="Julca I."/>
        </authorList>
    </citation>
    <scope>NUCLEOTIDE SEQUENCE</scope>
</reference>
<evidence type="ECO:0000256" key="1">
    <source>
        <dbReference type="SAM" id="MobiDB-lite"/>
    </source>
</evidence>